<keyword evidence="2 8" id="KW-0813">Transport</keyword>
<dbReference type="Proteomes" id="UP001287286">
    <property type="component" value="Unassembled WGS sequence"/>
</dbReference>
<dbReference type="PANTHER" id="PTHR11003:SF342">
    <property type="entry name" value="OUTWARD-RECTIFIER POTASSIUM CHANNEL TOK1"/>
    <property type="match status" value="1"/>
</dbReference>
<protein>
    <recommendedName>
        <fullName evidence="11">Potassium channel domain-containing protein</fullName>
    </recommendedName>
</protein>
<evidence type="ECO:0000256" key="9">
    <source>
        <dbReference type="SAM" id="MobiDB-lite"/>
    </source>
</evidence>
<organism evidence="12 13">
    <name type="scientific">Purpureocillium lilacinum</name>
    <name type="common">Paecilomyces lilacinus</name>
    <dbReference type="NCBI Taxonomy" id="33203"/>
    <lineage>
        <taxon>Eukaryota</taxon>
        <taxon>Fungi</taxon>
        <taxon>Dikarya</taxon>
        <taxon>Ascomycota</taxon>
        <taxon>Pezizomycotina</taxon>
        <taxon>Sordariomycetes</taxon>
        <taxon>Hypocreomycetidae</taxon>
        <taxon>Hypocreales</taxon>
        <taxon>Ophiocordycipitaceae</taxon>
        <taxon>Purpureocillium</taxon>
    </lineage>
</organism>
<dbReference type="PRINTS" id="PR01333">
    <property type="entry name" value="2POREKCHANEL"/>
</dbReference>
<feature type="transmembrane region" description="Helical" evidence="10">
    <location>
        <begin position="497"/>
        <end position="515"/>
    </location>
</feature>
<name>A0ABR0BY25_PURLI</name>
<evidence type="ECO:0000256" key="3">
    <source>
        <dbReference type="ARBA" id="ARBA00022692"/>
    </source>
</evidence>
<evidence type="ECO:0000313" key="13">
    <source>
        <dbReference type="Proteomes" id="UP001287286"/>
    </source>
</evidence>
<feature type="transmembrane region" description="Helical" evidence="10">
    <location>
        <begin position="278"/>
        <end position="302"/>
    </location>
</feature>
<gene>
    <name evidence="12" type="ORF">Purlil1_6738</name>
</gene>
<evidence type="ECO:0000256" key="10">
    <source>
        <dbReference type="SAM" id="Phobius"/>
    </source>
</evidence>
<feature type="transmembrane region" description="Helical" evidence="10">
    <location>
        <begin position="322"/>
        <end position="346"/>
    </location>
</feature>
<evidence type="ECO:0000256" key="4">
    <source>
        <dbReference type="ARBA" id="ARBA00022989"/>
    </source>
</evidence>
<feature type="transmembrane region" description="Helical" evidence="10">
    <location>
        <begin position="654"/>
        <end position="674"/>
    </location>
</feature>
<reference evidence="12 13" key="1">
    <citation type="journal article" date="2024" name="Microbiol. Resour. Announc.">
        <title>Genome annotations for the ascomycete fungi Trichoderma harzianum, Trichoderma aggressivum, and Purpureocillium lilacinum.</title>
        <authorList>
            <person name="Beijen E.P.W."/>
            <person name="Ohm R.A."/>
        </authorList>
    </citation>
    <scope>NUCLEOTIDE SEQUENCE [LARGE SCALE GENOMIC DNA]</scope>
    <source>
        <strain evidence="12 13">CBS 150709</strain>
    </source>
</reference>
<feature type="compositionally biased region" description="Basic residues" evidence="9">
    <location>
        <begin position="856"/>
        <end position="885"/>
    </location>
</feature>
<evidence type="ECO:0000256" key="2">
    <source>
        <dbReference type="ARBA" id="ARBA00022448"/>
    </source>
</evidence>
<accession>A0ABR0BY25</accession>
<keyword evidence="7 8" id="KW-0407">Ion channel</keyword>
<evidence type="ECO:0000259" key="11">
    <source>
        <dbReference type="Pfam" id="PF07885"/>
    </source>
</evidence>
<feature type="domain" description="Potassium channel" evidence="11">
    <location>
        <begin position="446"/>
        <end position="519"/>
    </location>
</feature>
<evidence type="ECO:0000256" key="7">
    <source>
        <dbReference type="ARBA" id="ARBA00023303"/>
    </source>
</evidence>
<feature type="transmembrane region" description="Helical" evidence="10">
    <location>
        <begin position="441"/>
        <end position="462"/>
    </location>
</feature>
<evidence type="ECO:0000256" key="5">
    <source>
        <dbReference type="ARBA" id="ARBA00023065"/>
    </source>
</evidence>
<feature type="domain" description="Potassium channel" evidence="11">
    <location>
        <begin position="602"/>
        <end position="677"/>
    </location>
</feature>
<feature type="compositionally biased region" description="Low complexity" evidence="9">
    <location>
        <begin position="923"/>
        <end position="937"/>
    </location>
</feature>
<feature type="transmembrane region" description="Helical" evidence="10">
    <location>
        <begin position="592"/>
        <end position="613"/>
    </location>
</feature>
<comment type="subcellular location">
    <subcellularLocation>
        <location evidence="1">Membrane</location>
        <topology evidence="1">Multi-pass membrane protein</topology>
    </subcellularLocation>
</comment>
<comment type="caution">
    <text evidence="12">The sequence shown here is derived from an EMBL/GenBank/DDBJ whole genome shotgun (WGS) entry which is preliminary data.</text>
</comment>
<feature type="transmembrane region" description="Helical" evidence="10">
    <location>
        <begin position="358"/>
        <end position="378"/>
    </location>
</feature>
<feature type="region of interest" description="Disordered" evidence="9">
    <location>
        <begin position="847"/>
        <end position="946"/>
    </location>
</feature>
<keyword evidence="6 10" id="KW-0472">Membrane</keyword>
<evidence type="ECO:0000256" key="1">
    <source>
        <dbReference type="ARBA" id="ARBA00004141"/>
    </source>
</evidence>
<evidence type="ECO:0000256" key="6">
    <source>
        <dbReference type="ARBA" id="ARBA00023136"/>
    </source>
</evidence>
<evidence type="ECO:0000313" key="12">
    <source>
        <dbReference type="EMBL" id="KAK4088885.1"/>
    </source>
</evidence>
<sequence length="996" mass="110597">MTTDLRWSWKLGSLQTSGRRLARGAKPGCQPPLSRRWLQGTEAALSSGLPARGSGAHGGRGACCAAGNALRLYCPGRQITRTSATSGPVRSGRGCRRDVMRAPVAGPTCKPGFRVAAFLALAPISPDVVSLAFSSLQSYPPPSLHLLPLLHLSLRTLGIPKQTVALLRKCITTQPFAPTFEDRRHLVVNLRQTSPTLLPEPRLPTSSAPLSQYPSGTFDAPRDTILSDTMDDGSLQGPIDEHTAEVEEELAHKISPESRFQNDEVHLAPSRWWFASSAFPMIAGTLGPVASAFSICALVRQWRQWWPPNTDIDNATFLPDPAWLTIVNAVQLAVALVSNMFLLLNMTKRVRFSIAQPITIVGWYISAICLIALNATAAGPLDDDLNGIPANEIVWSQAFYYGIWAAILYFIDASLMLVTFLGASYGHYSKDFNLTPSQRTLMLQTIMFLMYLLLGALIFSSIEGWNYLDGVYFADVTLFTVGFGDFTASTTLARALLFPYALIGVISLGLVISSIRSMILERGRRALDARMEEKNRRRVIRTITKKGKDDVLTPIQREPTLDEPPPGEFERRRTEFELMRKIQEKASQRRKWVAMAISTGSWLVLWLLGAFIFKKCEEKYQGWTYFDGVYFCFVSLITIGYGDVVPTSNAGKSFFVFWSLMALPTMTVLISNAGDTVVVFIRDATITLGNITILPGERGFTDYVKYVAHQLSLGSLFDCMGGASHDLEKQRSGADDSPVGYKLKDRLSTPSSNRDGMAKTSSNATDGSPPSGTSDAATRSNLEPMSTHGRRSLSVVRRRLGNLPTGHDLHLLLISEIQNVAKHVREANPRRYTFEEWAWYLGLIGEDERDPDTHRKALPKQKHKHKKKGNHHKKHNHNHHRRGRAAHGAEREGEGSPHNQDQEGQPPRRRPEDEVVSGEESDVQQSPGANNNNNSNEDGNDSERLKWSWVGRRSPLMGGQEESEWILERLMDRLKESLWETKKVADCPPKAADESP</sequence>
<feature type="transmembrane region" description="Helical" evidence="10">
    <location>
        <begin position="625"/>
        <end position="642"/>
    </location>
</feature>
<keyword evidence="5 8" id="KW-0406">Ion transport</keyword>
<dbReference type="SUPFAM" id="SSF81324">
    <property type="entry name" value="Voltage-gated potassium channels"/>
    <property type="match status" value="2"/>
</dbReference>
<dbReference type="EMBL" id="JAWRVI010000022">
    <property type="protein sequence ID" value="KAK4088885.1"/>
    <property type="molecule type" value="Genomic_DNA"/>
</dbReference>
<comment type="similarity">
    <text evidence="8">Belongs to the two pore domain potassium channel (TC 1.A.1.8) family.</text>
</comment>
<dbReference type="Pfam" id="PF07885">
    <property type="entry name" value="Ion_trans_2"/>
    <property type="match status" value="2"/>
</dbReference>
<dbReference type="InterPro" id="IPR003280">
    <property type="entry name" value="2pore_dom_K_chnl"/>
</dbReference>
<dbReference type="InterPro" id="IPR013099">
    <property type="entry name" value="K_chnl_dom"/>
</dbReference>
<feature type="region of interest" description="Disordered" evidence="9">
    <location>
        <begin position="727"/>
        <end position="793"/>
    </location>
</feature>
<evidence type="ECO:0000256" key="8">
    <source>
        <dbReference type="RuleBase" id="RU003857"/>
    </source>
</evidence>
<dbReference type="Gene3D" id="1.10.287.70">
    <property type="match status" value="2"/>
</dbReference>
<keyword evidence="3 8" id="KW-0812">Transmembrane</keyword>
<feature type="compositionally biased region" description="Polar residues" evidence="9">
    <location>
        <begin position="748"/>
        <end position="784"/>
    </location>
</feature>
<feature type="transmembrane region" description="Helical" evidence="10">
    <location>
        <begin position="398"/>
        <end position="421"/>
    </location>
</feature>
<keyword evidence="13" id="KW-1185">Reference proteome</keyword>
<keyword evidence="4 10" id="KW-1133">Transmembrane helix</keyword>
<proteinExistence type="inferred from homology"/>
<dbReference type="PANTHER" id="PTHR11003">
    <property type="entry name" value="POTASSIUM CHANNEL, SUBFAMILY K"/>
    <property type="match status" value="1"/>
</dbReference>